<evidence type="ECO:0000256" key="3">
    <source>
        <dbReference type="ARBA" id="ARBA00022679"/>
    </source>
</evidence>
<evidence type="ECO:0000256" key="6">
    <source>
        <dbReference type="ARBA" id="ARBA00022989"/>
    </source>
</evidence>
<evidence type="ECO:0000256" key="7">
    <source>
        <dbReference type="ARBA" id="ARBA00023098"/>
    </source>
</evidence>
<evidence type="ECO:0000256" key="2">
    <source>
        <dbReference type="ARBA" id="ARBA00022516"/>
    </source>
</evidence>
<dbReference type="PANTHER" id="PTHR11157">
    <property type="entry name" value="FATTY ACID ACYL TRANSFERASE-RELATED"/>
    <property type="match status" value="1"/>
</dbReference>
<evidence type="ECO:0000256" key="4">
    <source>
        <dbReference type="ARBA" id="ARBA00022692"/>
    </source>
</evidence>
<keyword evidence="9 10" id="KW-0275">Fatty acid biosynthesis</keyword>
<evidence type="ECO:0000313" key="12">
    <source>
        <dbReference type="Proteomes" id="UP000007110"/>
    </source>
</evidence>
<evidence type="ECO:0000256" key="8">
    <source>
        <dbReference type="ARBA" id="ARBA00023136"/>
    </source>
</evidence>
<evidence type="ECO:0000256" key="1">
    <source>
        <dbReference type="ARBA" id="ARBA00004141"/>
    </source>
</evidence>
<protein>
    <recommendedName>
        <fullName evidence="10">Elongation of very long chain fatty acids protein</fullName>
        <ecNumber evidence="10">2.3.1.199</ecNumber>
    </recommendedName>
    <alternativeName>
        <fullName evidence="10">Very-long-chain 3-oxoacyl-CoA synthase</fullName>
    </alternativeName>
</protein>
<sequence length="271" mass="31035">MGSLLDTLLVQPFAAEVSFDPIPWQRWMREEGMLLYTISTVIYLLTIFTVQRVMKNRPRFVLRLPLALWNIGLSVFSIVCAWRLNVATHYILSQRGATLHSLICECNCFHRGQTGSLWLLLFAFSKLLEYGDTLFVVLRKAKLIVLHWYHHVLTYFSTCYLFAYASPTVFVMAMVNTYIHSLMYPYYALRILGVAVPKRVAMTITTIQIIQLLVGFLVNLYAAGALFWGVPCEVDRIGLGLGLFGFGTLLILFINFFVHSYFFGTSKNKVQ</sequence>
<evidence type="ECO:0000256" key="10">
    <source>
        <dbReference type="RuleBase" id="RU361115"/>
    </source>
</evidence>
<dbReference type="OMA" id="NVATHYI"/>
<dbReference type="GeneID" id="591559"/>
<feature type="transmembrane region" description="Helical" evidence="10">
    <location>
        <begin position="117"/>
        <end position="138"/>
    </location>
</feature>
<dbReference type="OrthoDB" id="10259681at2759"/>
<evidence type="ECO:0000256" key="5">
    <source>
        <dbReference type="ARBA" id="ARBA00022832"/>
    </source>
</evidence>
<keyword evidence="4 10" id="KW-0812">Transmembrane</keyword>
<keyword evidence="5 10" id="KW-0276">Fatty acid metabolism</keyword>
<dbReference type="GO" id="GO:0034625">
    <property type="term" value="P:fatty acid elongation, monounsaturated fatty acid"/>
    <property type="evidence" value="ECO:0000318"/>
    <property type="project" value="GO_Central"/>
</dbReference>
<dbReference type="KEGG" id="spu:591559"/>
<evidence type="ECO:0000256" key="9">
    <source>
        <dbReference type="ARBA" id="ARBA00023160"/>
    </source>
</evidence>
<organism evidence="11 12">
    <name type="scientific">Strongylocentrotus purpuratus</name>
    <name type="common">Purple sea urchin</name>
    <dbReference type="NCBI Taxonomy" id="7668"/>
    <lineage>
        <taxon>Eukaryota</taxon>
        <taxon>Metazoa</taxon>
        <taxon>Echinodermata</taxon>
        <taxon>Eleutherozoa</taxon>
        <taxon>Echinozoa</taxon>
        <taxon>Echinoidea</taxon>
        <taxon>Euechinoidea</taxon>
        <taxon>Echinacea</taxon>
        <taxon>Camarodonta</taxon>
        <taxon>Echinidea</taxon>
        <taxon>Strongylocentrotidae</taxon>
        <taxon>Strongylocentrotus</taxon>
    </lineage>
</organism>
<dbReference type="RefSeq" id="XP_030851613.1">
    <property type="nucleotide sequence ID" value="XM_030995753.1"/>
</dbReference>
<keyword evidence="7 10" id="KW-0443">Lipid metabolism</keyword>
<feature type="transmembrane region" description="Helical" evidence="10">
    <location>
        <begin position="209"/>
        <end position="231"/>
    </location>
</feature>
<comment type="subcellular location">
    <subcellularLocation>
        <location evidence="1">Membrane</location>
        <topology evidence="1">Multi-pass membrane protein</topology>
    </subcellularLocation>
</comment>
<dbReference type="InParanoid" id="A0A7M7T3R0"/>
<dbReference type="AlphaFoldDB" id="A0A7M7T3R0"/>
<feature type="transmembrane region" description="Helical" evidence="10">
    <location>
        <begin position="33"/>
        <end position="54"/>
    </location>
</feature>
<dbReference type="Pfam" id="PF01151">
    <property type="entry name" value="ELO"/>
    <property type="match status" value="1"/>
</dbReference>
<feature type="transmembrane region" description="Helical" evidence="10">
    <location>
        <begin position="66"/>
        <end position="84"/>
    </location>
</feature>
<comment type="similarity">
    <text evidence="10">Belongs to the ELO family.</text>
</comment>
<keyword evidence="2 10" id="KW-0444">Lipid biosynthesis</keyword>
<reference evidence="12" key="1">
    <citation type="submission" date="2015-02" db="EMBL/GenBank/DDBJ databases">
        <title>Genome sequencing for Strongylocentrotus purpuratus.</title>
        <authorList>
            <person name="Murali S."/>
            <person name="Liu Y."/>
            <person name="Vee V."/>
            <person name="English A."/>
            <person name="Wang M."/>
            <person name="Skinner E."/>
            <person name="Han Y."/>
            <person name="Muzny D.M."/>
            <person name="Worley K.C."/>
            <person name="Gibbs R.A."/>
        </authorList>
    </citation>
    <scope>NUCLEOTIDE SEQUENCE</scope>
</reference>
<evidence type="ECO:0000313" key="11">
    <source>
        <dbReference type="EnsemblMetazoa" id="XP_030851613"/>
    </source>
</evidence>
<name>A0A7M7T3R0_STRPU</name>
<dbReference type="GO" id="GO:0042761">
    <property type="term" value="P:very long-chain fatty acid biosynthetic process"/>
    <property type="evidence" value="ECO:0000318"/>
    <property type="project" value="GO_Central"/>
</dbReference>
<keyword evidence="8 10" id="KW-0472">Membrane</keyword>
<reference evidence="11" key="2">
    <citation type="submission" date="2021-01" db="UniProtKB">
        <authorList>
            <consortium name="EnsemblMetazoa"/>
        </authorList>
    </citation>
    <scope>IDENTIFICATION</scope>
</reference>
<feature type="transmembrane region" description="Helical" evidence="10">
    <location>
        <begin position="237"/>
        <end position="258"/>
    </location>
</feature>
<dbReference type="Proteomes" id="UP000007110">
    <property type="component" value="Unassembled WGS sequence"/>
</dbReference>
<dbReference type="GO" id="GO:0034626">
    <property type="term" value="P:fatty acid elongation, polyunsaturated fatty acid"/>
    <property type="evidence" value="ECO:0000318"/>
    <property type="project" value="GO_Central"/>
</dbReference>
<dbReference type="GO" id="GO:0030148">
    <property type="term" value="P:sphingolipid biosynthetic process"/>
    <property type="evidence" value="ECO:0000318"/>
    <property type="project" value="GO_Central"/>
</dbReference>
<dbReference type="EnsemblMetazoa" id="XM_030995753">
    <property type="protein sequence ID" value="XP_030851613"/>
    <property type="gene ID" value="LOC591559"/>
</dbReference>
<dbReference type="GO" id="GO:0019367">
    <property type="term" value="P:fatty acid elongation, saturated fatty acid"/>
    <property type="evidence" value="ECO:0000318"/>
    <property type="project" value="GO_Central"/>
</dbReference>
<proteinExistence type="inferred from homology"/>
<dbReference type="GO" id="GO:0005789">
    <property type="term" value="C:endoplasmic reticulum membrane"/>
    <property type="evidence" value="ECO:0000318"/>
    <property type="project" value="GO_Central"/>
</dbReference>
<dbReference type="EC" id="2.3.1.199" evidence="10"/>
<dbReference type="GO" id="GO:0009922">
    <property type="term" value="F:fatty acid elongase activity"/>
    <property type="evidence" value="ECO:0000318"/>
    <property type="project" value="GO_Central"/>
</dbReference>
<dbReference type="InterPro" id="IPR002076">
    <property type="entry name" value="ELO_fam"/>
</dbReference>
<comment type="catalytic activity">
    <reaction evidence="10">
        <text>a very-long-chain acyl-CoA + malonyl-CoA + H(+) = a very-long-chain 3-oxoacyl-CoA + CO2 + CoA</text>
        <dbReference type="Rhea" id="RHEA:32727"/>
        <dbReference type="ChEBI" id="CHEBI:15378"/>
        <dbReference type="ChEBI" id="CHEBI:16526"/>
        <dbReference type="ChEBI" id="CHEBI:57287"/>
        <dbReference type="ChEBI" id="CHEBI:57384"/>
        <dbReference type="ChEBI" id="CHEBI:90725"/>
        <dbReference type="ChEBI" id="CHEBI:90736"/>
        <dbReference type="EC" id="2.3.1.199"/>
    </reaction>
</comment>
<accession>A0A7M7T3R0</accession>
<keyword evidence="3 10" id="KW-0808">Transferase</keyword>
<keyword evidence="12" id="KW-1185">Reference proteome</keyword>
<keyword evidence="6 10" id="KW-1133">Transmembrane helix</keyword>
<dbReference type="PANTHER" id="PTHR11157:SF17">
    <property type="entry name" value="ELONGATION OF VERY LONG CHAIN FATTY ACIDS PROTEIN 6"/>
    <property type="match status" value="1"/>
</dbReference>